<sequence>MGRHTGFSAQLQLECHWAEESSCSNSCTDNYPNRLFVGSTVDFKTLTWLVVSFQKALYGLTRGPLILIAATSHLIDQTKQGKNGINLTFSASLDEMTRHWSHLAVPTLGNSLLLEIRLTFLTEIFNLFHLTAQLIDAFMLIQSSSIYERMACHSNDCTVQRLKQNNVSVASPSQCLNERMQTGVKEEKKQRIALVPSQLKPLKQYNHNAMLHYVMLHYAMLCYAMLCYATLRYATLRYATLCYAMLCHAMLCILSVRFVSHGYIFLFIGVYNEMVSSSIFQCKNGDAKYGDSHLRGNLPFTIITMPIKKMLALAILSLAGTLGLGDKESRTIEQVLCFLDHYVATLEQ</sequence>
<dbReference type="OrthoDB" id="8936591at2759"/>
<comment type="caution">
    <text evidence="2">The sequence shown here is derived from an EMBL/GenBank/DDBJ whole genome shotgun (WGS) entry which is preliminary data.</text>
</comment>
<evidence type="ECO:0000313" key="2">
    <source>
        <dbReference type="EMBL" id="ETE71203.1"/>
    </source>
</evidence>
<feature type="transmembrane region" description="Helical" evidence="1">
    <location>
        <begin position="243"/>
        <end position="268"/>
    </location>
</feature>
<evidence type="ECO:0000256" key="1">
    <source>
        <dbReference type="SAM" id="Phobius"/>
    </source>
</evidence>
<keyword evidence="1" id="KW-1133">Transmembrane helix</keyword>
<keyword evidence="3" id="KW-1185">Reference proteome</keyword>
<proteinExistence type="predicted"/>
<feature type="transmembrane region" description="Helical" evidence="1">
    <location>
        <begin position="210"/>
        <end position="231"/>
    </location>
</feature>
<feature type="transmembrane region" description="Helical" evidence="1">
    <location>
        <begin position="300"/>
        <end position="324"/>
    </location>
</feature>
<protein>
    <submittedName>
        <fullName evidence="2">Uncharacterized protein</fullName>
    </submittedName>
</protein>
<gene>
    <name evidence="2" type="ORF">L345_02982</name>
</gene>
<organism evidence="2 3">
    <name type="scientific">Ophiophagus hannah</name>
    <name type="common">King cobra</name>
    <name type="synonym">Naja hannah</name>
    <dbReference type="NCBI Taxonomy" id="8665"/>
    <lineage>
        <taxon>Eukaryota</taxon>
        <taxon>Metazoa</taxon>
        <taxon>Chordata</taxon>
        <taxon>Craniata</taxon>
        <taxon>Vertebrata</taxon>
        <taxon>Euteleostomi</taxon>
        <taxon>Lepidosauria</taxon>
        <taxon>Squamata</taxon>
        <taxon>Bifurcata</taxon>
        <taxon>Unidentata</taxon>
        <taxon>Episquamata</taxon>
        <taxon>Toxicofera</taxon>
        <taxon>Serpentes</taxon>
        <taxon>Colubroidea</taxon>
        <taxon>Elapidae</taxon>
        <taxon>Elapinae</taxon>
        <taxon>Ophiophagus</taxon>
    </lineage>
</organism>
<dbReference type="AlphaFoldDB" id="V8PB26"/>
<feature type="non-terminal residue" evidence="2">
    <location>
        <position position="1"/>
    </location>
</feature>
<keyword evidence="1" id="KW-0472">Membrane</keyword>
<name>V8PB26_OPHHA</name>
<evidence type="ECO:0000313" key="3">
    <source>
        <dbReference type="Proteomes" id="UP000018936"/>
    </source>
</evidence>
<feature type="non-terminal residue" evidence="2">
    <location>
        <position position="348"/>
    </location>
</feature>
<keyword evidence="1" id="KW-0812">Transmembrane</keyword>
<dbReference type="Proteomes" id="UP000018936">
    <property type="component" value="Unassembled WGS sequence"/>
</dbReference>
<reference evidence="2 3" key="1">
    <citation type="journal article" date="2013" name="Proc. Natl. Acad. Sci. U.S.A.">
        <title>The king cobra genome reveals dynamic gene evolution and adaptation in the snake venom system.</title>
        <authorList>
            <person name="Vonk F.J."/>
            <person name="Casewell N.R."/>
            <person name="Henkel C.V."/>
            <person name="Heimberg A.M."/>
            <person name="Jansen H.J."/>
            <person name="McCleary R.J."/>
            <person name="Kerkkamp H.M."/>
            <person name="Vos R.A."/>
            <person name="Guerreiro I."/>
            <person name="Calvete J.J."/>
            <person name="Wuster W."/>
            <person name="Woods A.E."/>
            <person name="Logan J.M."/>
            <person name="Harrison R.A."/>
            <person name="Castoe T.A."/>
            <person name="de Koning A.P."/>
            <person name="Pollock D.D."/>
            <person name="Yandell M."/>
            <person name="Calderon D."/>
            <person name="Renjifo C."/>
            <person name="Currier R.B."/>
            <person name="Salgado D."/>
            <person name="Pla D."/>
            <person name="Sanz L."/>
            <person name="Hyder A.S."/>
            <person name="Ribeiro J.M."/>
            <person name="Arntzen J.W."/>
            <person name="van den Thillart G.E."/>
            <person name="Boetzer M."/>
            <person name="Pirovano W."/>
            <person name="Dirks R.P."/>
            <person name="Spaink H.P."/>
            <person name="Duboule D."/>
            <person name="McGlinn E."/>
            <person name="Kini R.M."/>
            <person name="Richardson M.K."/>
        </authorList>
    </citation>
    <scope>NUCLEOTIDE SEQUENCE</scope>
    <source>
        <tissue evidence="2">Blood</tissue>
    </source>
</reference>
<dbReference type="EMBL" id="AZIM01000414">
    <property type="protein sequence ID" value="ETE71203.1"/>
    <property type="molecule type" value="Genomic_DNA"/>
</dbReference>
<accession>V8PB26</accession>